<feature type="transmembrane region" description="Helical" evidence="1">
    <location>
        <begin position="36"/>
        <end position="54"/>
    </location>
</feature>
<name>A0A8H5BQ47_9AGAR</name>
<keyword evidence="1" id="KW-0472">Membrane</keyword>
<keyword evidence="1" id="KW-1133">Transmembrane helix</keyword>
<protein>
    <submittedName>
        <fullName evidence="2">Uncharacterized protein</fullName>
    </submittedName>
</protein>
<evidence type="ECO:0000313" key="2">
    <source>
        <dbReference type="EMBL" id="KAF5327288.1"/>
    </source>
</evidence>
<proteinExistence type="predicted"/>
<organism evidence="2 3">
    <name type="scientific">Psilocybe cf. subviscida</name>
    <dbReference type="NCBI Taxonomy" id="2480587"/>
    <lineage>
        <taxon>Eukaryota</taxon>
        <taxon>Fungi</taxon>
        <taxon>Dikarya</taxon>
        <taxon>Basidiomycota</taxon>
        <taxon>Agaricomycotina</taxon>
        <taxon>Agaricomycetes</taxon>
        <taxon>Agaricomycetidae</taxon>
        <taxon>Agaricales</taxon>
        <taxon>Agaricineae</taxon>
        <taxon>Strophariaceae</taxon>
        <taxon>Psilocybe</taxon>
    </lineage>
</organism>
<reference evidence="2 3" key="1">
    <citation type="journal article" date="2020" name="ISME J.">
        <title>Uncovering the hidden diversity of litter-decomposition mechanisms in mushroom-forming fungi.</title>
        <authorList>
            <person name="Floudas D."/>
            <person name="Bentzer J."/>
            <person name="Ahren D."/>
            <person name="Johansson T."/>
            <person name="Persson P."/>
            <person name="Tunlid A."/>
        </authorList>
    </citation>
    <scope>NUCLEOTIDE SEQUENCE [LARGE SCALE GENOMIC DNA]</scope>
    <source>
        <strain evidence="2 3">CBS 101986</strain>
    </source>
</reference>
<evidence type="ECO:0000256" key="1">
    <source>
        <dbReference type="SAM" id="Phobius"/>
    </source>
</evidence>
<accession>A0A8H5BQ47</accession>
<gene>
    <name evidence="2" type="ORF">D9619_004039</name>
</gene>
<evidence type="ECO:0000313" key="3">
    <source>
        <dbReference type="Proteomes" id="UP000567179"/>
    </source>
</evidence>
<dbReference type="AlphaFoldDB" id="A0A8H5BQ47"/>
<dbReference type="Proteomes" id="UP000567179">
    <property type="component" value="Unassembled WGS sequence"/>
</dbReference>
<keyword evidence="3" id="KW-1185">Reference proteome</keyword>
<sequence length="76" mass="8399">MSDSESVDDDQICTECPTGLEYTKQRFQAPCMLSQAWVPCLILGVATLTLVFGVPKFGTILHIVVADRFIELALDH</sequence>
<dbReference type="EMBL" id="JAACJJ010000014">
    <property type="protein sequence ID" value="KAF5327288.1"/>
    <property type="molecule type" value="Genomic_DNA"/>
</dbReference>
<keyword evidence="1" id="KW-0812">Transmembrane</keyword>
<comment type="caution">
    <text evidence="2">The sequence shown here is derived from an EMBL/GenBank/DDBJ whole genome shotgun (WGS) entry which is preliminary data.</text>
</comment>